<keyword evidence="7" id="KW-0732">Signal</keyword>
<feature type="transmembrane region" description="Helical" evidence="6">
    <location>
        <begin position="338"/>
        <end position="359"/>
    </location>
</feature>
<evidence type="ECO:0000256" key="7">
    <source>
        <dbReference type="SAM" id="SignalP"/>
    </source>
</evidence>
<dbReference type="SUPFAM" id="SSF48452">
    <property type="entry name" value="TPR-like"/>
    <property type="match status" value="1"/>
</dbReference>
<gene>
    <name evidence="8" type="ORF">ACFS5N_01835</name>
</gene>
<reference evidence="9" key="1">
    <citation type="journal article" date="2019" name="Int. J. Syst. Evol. Microbiol.">
        <title>The Global Catalogue of Microorganisms (GCM) 10K type strain sequencing project: providing services to taxonomists for standard genome sequencing and annotation.</title>
        <authorList>
            <consortium name="The Broad Institute Genomics Platform"/>
            <consortium name="The Broad Institute Genome Sequencing Center for Infectious Disease"/>
            <person name="Wu L."/>
            <person name="Ma J."/>
        </authorList>
    </citation>
    <scope>NUCLEOTIDE SEQUENCE [LARGE SCALE GENOMIC DNA]</scope>
    <source>
        <strain evidence="9">KCTC 22437</strain>
    </source>
</reference>
<dbReference type="PROSITE" id="PS50005">
    <property type="entry name" value="TPR"/>
    <property type="match status" value="1"/>
</dbReference>
<dbReference type="InterPro" id="IPR052386">
    <property type="entry name" value="GPSM"/>
</dbReference>
<accession>A0ABW5Y7J6</accession>
<keyword evidence="4" id="KW-0802">TPR repeat</keyword>
<evidence type="ECO:0000313" key="8">
    <source>
        <dbReference type="EMBL" id="MFD2871188.1"/>
    </source>
</evidence>
<dbReference type="PANTHER" id="PTHR45954:SF1">
    <property type="entry name" value="LD33695P"/>
    <property type="match status" value="1"/>
</dbReference>
<dbReference type="Pfam" id="PF13424">
    <property type="entry name" value="TPR_12"/>
    <property type="match status" value="1"/>
</dbReference>
<dbReference type="SMART" id="SM00028">
    <property type="entry name" value="TPR"/>
    <property type="match status" value="4"/>
</dbReference>
<dbReference type="Pfam" id="PF13181">
    <property type="entry name" value="TPR_8"/>
    <property type="match status" value="1"/>
</dbReference>
<dbReference type="InterPro" id="IPR019734">
    <property type="entry name" value="TPR_rpt"/>
</dbReference>
<keyword evidence="3" id="KW-0677">Repeat</keyword>
<keyword evidence="6" id="KW-0812">Transmembrane</keyword>
<feature type="coiled-coil region" evidence="5">
    <location>
        <begin position="364"/>
        <end position="398"/>
    </location>
</feature>
<keyword evidence="2" id="KW-0963">Cytoplasm</keyword>
<dbReference type="Gene3D" id="1.25.40.10">
    <property type="entry name" value="Tetratricopeptide repeat domain"/>
    <property type="match status" value="2"/>
</dbReference>
<evidence type="ECO:0000313" key="9">
    <source>
        <dbReference type="Proteomes" id="UP001597557"/>
    </source>
</evidence>
<feature type="signal peptide" evidence="7">
    <location>
        <begin position="1"/>
        <end position="19"/>
    </location>
</feature>
<dbReference type="InterPro" id="IPR011990">
    <property type="entry name" value="TPR-like_helical_dom_sf"/>
</dbReference>
<dbReference type="Gene3D" id="1.10.287.130">
    <property type="match status" value="1"/>
</dbReference>
<keyword evidence="5" id="KW-0175">Coiled coil</keyword>
<keyword evidence="6" id="KW-0472">Membrane</keyword>
<evidence type="ECO:0000256" key="2">
    <source>
        <dbReference type="ARBA" id="ARBA00022490"/>
    </source>
</evidence>
<dbReference type="EMBL" id="JBHUPD010000001">
    <property type="protein sequence ID" value="MFD2871188.1"/>
    <property type="molecule type" value="Genomic_DNA"/>
</dbReference>
<dbReference type="RefSeq" id="WP_377181624.1">
    <property type="nucleotide sequence ID" value="NZ_JBHUPD010000001.1"/>
</dbReference>
<feature type="repeat" description="TPR" evidence="4">
    <location>
        <begin position="151"/>
        <end position="184"/>
    </location>
</feature>
<name>A0ABW5Y7J6_9SPHI</name>
<feature type="chain" id="PRO_5046048034" evidence="7">
    <location>
        <begin position="20"/>
        <end position="475"/>
    </location>
</feature>
<proteinExistence type="predicted"/>
<comment type="caution">
    <text evidence="8">The sequence shown here is derived from an EMBL/GenBank/DDBJ whole genome shotgun (WGS) entry which is preliminary data.</text>
</comment>
<protein>
    <submittedName>
        <fullName evidence="8">Tetratricopeptide repeat protein</fullName>
    </submittedName>
</protein>
<evidence type="ECO:0000256" key="1">
    <source>
        <dbReference type="ARBA" id="ARBA00004496"/>
    </source>
</evidence>
<organism evidence="8 9">
    <name type="scientific">Mucilaginibacter ximonensis</name>
    <dbReference type="NCBI Taxonomy" id="538021"/>
    <lineage>
        <taxon>Bacteria</taxon>
        <taxon>Pseudomonadati</taxon>
        <taxon>Bacteroidota</taxon>
        <taxon>Sphingobacteriia</taxon>
        <taxon>Sphingobacteriales</taxon>
        <taxon>Sphingobacteriaceae</taxon>
        <taxon>Mucilaginibacter</taxon>
    </lineage>
</organism>
<comment type="subcellular location">
    <subcellularLocation>
        <location evidence="1">Cytoplasm</location>
    </subcellularLocation>
</comment>
<dbReference type="PANTHER" id="PTHR45954">
    <property type="entry name" value="LD33695P"/>
    <property type="match status" value="1"/>
</dbReference>
<evidence type="ECO:0000256" key="4">
    <source>
        <dbReference type="PROSITE-ProRule" id="PRU00339"/>
    </source>
</evidence>
<sequence length="475" mass="54699">MKKACAILLFILASFSVYATDARDVTQKDTTEVITLNKNAYDNRLTNSRETVDDAEKALALARKLDYKRGIAEALRVKGIGEYYLNKPDSALSHYFEAISWFEKLPDERGIAKVNNNIGNLYQMVDYEKALSYFNKSLETAKKYKDTSLIASLYLNIGNIYNRKNMFVAALNYYNKSYELFTRLNNTTILVQCLEDLGVIYYNQRDFAKAKKYLLEAHQKARDMDMNSSVAAINLTLTDLYVAEGNYAEAEKYLEEGRNYSMLIHSDKDIYDYKHTAYEMELKRKNYKAALDNLRGIYQLDSVNFRSNTSERFAFFQQEKQRELAAISQQKREEVARIIYWSLTITAGLLVVVIVLLVANVKRKAATNAQLQGLNSEISRQKDNLDRINHHLEEIIDERTRDLQIKNKKLSEYSSYLSHQIRGPIATLKGLMNLEKEGLVDQAECINMMDKCVSEIDEKIIEMSDMLHDPGRTGL</sequence>
<keyword evidence="9" id="KW-1185">Reference proteome</keyword>
<evidence type="ECO:0000256" key="3">
    <source>
        <dbReference type="ARBA" id="ARBA00022737"/>
    </source>
</evidence>
<dbReference type="Proteomes" id="UP001597557">
    <property type="component" value="Unassembled WGS sequence"/>
</dbReference>
<evidence type="ECO:0000256" key="6">
    <source>
        <dbReference type="SAM" id="Phobius"/>
    </source>
</evidence>
<dbReference type="SUPFAM" id="SSF47384">
    <property type="entry name" value="Homodimeric domain of signal transducing histidine kinase"/>
    <property type="match status" value="1"/>
</dbReference>
<dbReference type="InterPro" id="IPR036097">
    <property type="entry name" value="HisK_dim/P_sf"/>
</dbReference>
<keyword evidence="6" id="KW-1133">Transmembrane helix</keyword>
<evidence type="ECO:0000256" key="5">
    <source>
        <dbReference type="SAM" id="Coils"/>
    </source>
</evidence>